<evidence type="ECO:0000313" key="1">
    <source>
        <dbReference type="EMBL" id="JAH02603.1"/>
    </source>
</evidence>
<reference evidence="1" key="2">
    <citation type="journal article" date="2015" name="Fish Shellfish Immunol.">
        <title>Early steps in the European eel (Anguilla anguilla)-Vibrio vulnificus interaction in the gills: Role of the RtxA13 toxin.</title>
        <authorList>
            <person name="Callol A."/>
            <person name="Pajuelo D."/>
            <person name="Ebbesson L."/>
            <person name="Teles M."/>
            <person name="MacKenzie S."/>
            <person name="Amaro C."/>
        </authorList>
    </citation>
    <scope>NUCLEOTIDE SEQUENCE</scope>
</reference>
<accession>A0A0E9PFG1</accession>
<proteinExistence type="predicted"/>
<dbReference type="AlphaFoldDB" id="A0A0E9PFG1"/>
<sequence>MLRFTGLIHELSKVIQFLVYDIKHYIMTNLLLLFFPTTDIAQKTCCFRKRKFF</sequence>
<reference evidence="1" key="1">
    <citation type="submission" date="2014-11" db="EMBL/GenBank/DDBJ databases">
        <authorList>
            <person name="Amaro Gonzalez C."/>
        </authorList>
    </citation>
    <scope>NUCLEOTIDE SEQUENCE</scope>
</reference>
<dbReference type="EMBL" id="GBXM01105974">
    <property type="protein sequence ID" value="JAH02603.1"/>
    <property type="molecule type" value="Transcribed_RNA"/>
</dbReference>
<organism evidence="1">
    <name type="scientific">Anguilla anguilla</name>
    <name type="common">European freshwater eel</name>
    <name type="synonym">Muraena anguilla</name>
    <dbReference type="NCBI Taxonomy" id="7936"/>
    <lineage>
        <taxon>Eukaryota</taxon>
        <taxon>Metazoa</taxon>
        <taxon>Chordata</taxon>
        <taxon>Craniata</taxon>
        <taxon>Vertebrata</taxon>
        <taxon>Euteleostomi</taxon>
        <taxon>Actinopterygii</taxon>
        <taxon>Neopterygii</taxon>
        <taxon>Teleostei</taxon>
        <taxon>Anguilliformes</taxon>
        <taxon>Anguillidae</taxon>
        <taxon>Anguilla</taxon>
    </lineage>
</organism>
<name>A0A0E9PFG1_ANGAN</name>
<protein>
    <submittedName>
        <fullName evidence="1">Uncharacterized protein</fullName>
    </submittedName>
</protein>